<dbReference type="InterPro" id="IPR006115">
    <property type="entry name" value="6PGDH_NADP-bd"/>
</dbReference>
<dbReference type="InterPro" id="IPR051265">
    <property type="entry name" value="HIBADH-related_NP60_sf"/>
</dbReference>
<name>A0A7I9VPT0_9BACT</name>
<dbReference type="InterPro" id="IPR029154">
    <property type="entry name" value="HIBADH-like_NADP-bd"/>
</dbReference>
<dbReference type="InterPro" id="IPR015815">
    <property type="entry name" value="HIBADH-related"/>
</dbReference>
<dbReference type="GO" id="GO:0050661">
    <property type="term" value="F:NADP binding"/>
    <property type="evidence" value="ECO:0007669"/>
    <property type="project" value="InterPro"/>
</dbReference>
<dbReference type="SUPFAM" id="SSF51735">
    <property type="entry name" value="NAD(P)-binding Rossmann-fold domains"/>
    <property type="match status" value="1"/>
</dbReference>
<dbReference type="Pfam" id="PF03446">
    <property type="entry name" value="NAD_binding_2"/>
    <property type="match status" value="1"/>
</dbReference>
<feature type="domain" description="3-hydroxyisobutyrate dehydrogenase-like NAD-binding" evidence="5">
    <location>
        <begin position="166"/>
        <end position="280"/>
    </location>
</feature>
<gene>
    <name evidence="6" type="ORF">AMYX_31540</name>
</gene>
<protein>
    <submittedName>
        <fullName evidence="6">3-hydroxyisobutyrate dehydrogenase</fullName>
    </submittedName>
</protein>
<feature type="active site" evidence="3">
    <location>
        <position position="170"/>
    </location>
</feature>
<dbReference type="Pfam" id="PF14833">
    <property type="entry name" value="NAD_binding_11"/>
    <property type="match status" value="1"/>
</dbReference>
<dbReference type="Gene3D" id="1.10.1040.10">
    <property type="entry name" value="N-(1-d-carboxylethyl)-l-norvaline Dehydrogenase, domain 2"/>
    <property type="match status" value="1"/>
</dbReference>
<evidence type="ECO:0000259" key="4">
    <source>
        <dbReference type="Pfam" id="PF03446"/>
    </source>
</evidence>
<dbReference type="PROSITE" id="PS00895">
    <property type="entry name" value="3_HYDROXYISOBUT_DH"/>
    <property type="match status" value="1"/>
</dbReference>
<dbReference type="InterPro" id="IPR036291">
    <property type="entry name" value="NAD(P)-bd_dom_sf"/>
</dbReference>
<evidence type="ECO:0000256" key="1">
    <source>
        <dbReference type="ARBA" id="ARBA00023002"/>
    </source>
</evidence>
<organism evidence="6 7">
    <name type="scientific">Anaeromyxobacter diazotrophicus</name>
    <dbReference type="NCBI Taxonomy" id="2590199"/>
    <lineage>
        <taxon>Bacteria</taxon>
        <taxon>Pseudomonadati</taxon>
        <taxon>Myxococcota</taxon>
        <taxon>Myxococcia</taxon>
        <taxon>Myxococcales</taxon>
        <taxon>Cystobacterineae</taxon>
        <taxon>Anaeromyxobacteraceae</taxon>
        <taxon>Anaeromyxobacter</taxon>
    </lineage>
</organism>
<dbReference type="Proteomes" id="UP000503640">
    <property type="component" value="Unassembled WGS sequence"/>
</dbReference>
<feature type="domain" description="6-phosphogluconate dehydrogenase NADP-binding" evidence="4">
    <location>
        <begin position="2"/>
        <end position="160"/>
    </location>
</feature>
<evidence type="ECO:0000313" key="6">
    <source>
        <dbReference type="EMBL" id="GEJ58413.1"/>
    </source>
</evidence>
<dbReference type="PANTHER" id="PTHR43580:SF2">
    <property type="entry name" value="CYTOKINE-LIKE NUCLEAR FACTOR N-PAC"/>
    <property type="match status" value="1"/>
</dbReference>
<dbReference type="RefSeq" id="WP_176066928.1">
    <property type="nucleotide sequence ID" value="NZ_BJTG01000007.1"/>
</dbReference>
<dbReference type="SUPFAM" id="SSF48179">
    <property type="entry name" value="6-phosphogluconate dehydrogenase C-terminal domain-like"/>
    <property type="match status" value="1"/>
</dbReference>
<dbReference type="GO" id="GO:0016491">
    <property type="term" value="F:oxidoreductase activity"/>
    <property type="evidence" value="ECO:0007669"/>
    <property type="project" value="UniProtKB-KW"/>
</dbReference>
<dbReference type="AlphaFoldDB" id="A0A7I9VPT0"/>
<dbReference type="InterPro" id="IPR002204">
    <property type="entry name" value="3-OH-isobutyrate_DH-rel_CS"/>
</dbReference>
<dbReference type="GO" id="GO:0051287">
    <property type="term" value="F:NAD binding"/>
    <property type="evidence" value="ECO:0007669"/>
    <property type="project" value="InterPro"/>
</dbReference>
<dbReference type="EMBL" id="BJTG01000007">
    <property type="protein sequence ID" value="GEJ58413.1"/>
    <property type="molecule type" value="Genomic_DNA"/>
</dbReference>
<evidence type="ECO:0000259" key="5">
    <source>
        <dbReference type="Pfam" id="PF14833"/>
    </source>
</evidence>
<evidence type="ECO:0000256" key="2">
    <source>
        <dbReference type="ARBA" id="ARBA00023027"/>
    </source>
</evidence>
<keyword evidence="7" id="KW-1185">Reference proteome</keyword>
<keyword evidence="1" id="KW-0560">Oxidoreductase</keyword>
<dbReference type="PIRSF" id="PIRSF000103">
    <property type="entry name" value="HIBADH"/>
    <property type="match status" value="1"/>
</dbReference>
<evidence type="ECO:0000256" key="3">
    <source>
        <dbReference type="PIRSR" id="PIRSR000103-1"/>
    </source>
</evidence>
<proteinExistence type="predicted"/>
<dbReference type="PANTHER" id="PTHR43580">
    <property type="entry name" value="OXIDOREDUCTASE GLYR1-RELATED"/>
    <property type="match status" value="1"/>
</dbReference>
<reference evidence="7" key="1">
    <citation type="journal article" date="2020" name="Appl. Environ. Microbiol.">
        <title>Diazotrophic Anaeromyxobacter Isolates from Soils.</title>
        <authorList>
            <person name="Masuda Y."/>
            <person name="Yamanaka H."/>
            <person name="Xu Z.X."/>
            <person name="Shiratori Y."/>
            <person name="Aono T."/>
            <person name="Amachi S."/>
            <person name="Senoo K."/>
            <person name="Itoh H."/>
        </authorList>
    </citation>
    <scope>NUCLEOTIDE SEQUENCE [LARGE SCALE GENOMIC DNA]</scope>
    <source>
        <strain evidence="7">R267</strain>
    </source>
</reference>
<dbReference type="InterPro" id="IPR008927">
    <property type="entry name" value="6-PGluconate_DH-like_C_sf"/>
</dbReference>
<dbReference type="Gene3D" id="3.40.50.720">
    <property type="entry name" value="NAD(P)-binding Rossmann-like Domain"/>
    <property type="match status" value="1"/>
</dbReference>
<accession>A0A7I9VPT0</accession>
<dbReference type="InterPro" id="IPR013328">
    <property type="entry name" value="6PGD_dom2"/>
</dbReference>
<evidence type="ECO:0000313" key="7">
    <source>
        <dbReference type="Proteomes" id="UP000503640"/>
    </source>
</evidence>
<comment type="caution">
    <text evidence="6">The sequence shown here is derived from an EMBL/GenBank/DDBJ whole genome shotgun (WGS) entry which is preliminary data.</text>
</comment>
<sequence length="301" mass="31157">MRVGFIGLGSMGRGMAESLLRGGHEVVAWNRTRERAEALRGAGAAVAATPAEAARAGVVLTMLSDDRAVEAVEGGPDGLRAGLPRGGLHVSLSTLAPETVTRLAREHAAAGQDFLAAPVFGRPDVAAAGKLNVVAAGPKAALERARPLLDAVGQRVFPVGEDPAQAALVKLAGNFMLTAAIEALAEALALVGKAGVDRARFLEVLTETLFAAPAYRTYGRALLEGRFAPPGFTLPLGAKDNRLFLQAGERHQVPLPLASLVRDRMLAALARGYGGLDWAAFGHLAEEEAGAPPLPPAEPRG</sequence>
<dbReference type="GO" id="GO:0016054">
    <property type="term" value="P:organic acid catabolic process"/>
    <property type="evidence" value="ECO:0007669"/>
    <property type="project" value="UniProtKB-ARBA"/>
</dbReference>
<keyword evidence="2" id="KW-0520">NAD</keyword>